<dbReference type="EMBL" id="JAYKXP010000062">
    <property type="protein sequence ID" value="KAK7032608.1"/>
    <property type="molecule type" value="Genomic_DNA"/>
</dbReference>
<evidence type="ECO:0000256" key="1">
    <source>
        <dbReference type="SAM" id="SignalP"/>
    </source>
</evidence>
<feature type="signal peptide" evidence="1">
    <location>
        <begin position="1"/>
        <end position="16"/>
    </location>
</feature>
<keyword evidence="1" id="KW-0732">Signal</keyword>
<name>A0AAW0C0L9_9AGAR</name>
<feature type="chain" id="PRO_5044012924" description="Malate dehydrogenase" evidence="1">
    <location>
        <begin position="17"/>
        <end position="193"/>
    </location>
</feature>
<dbReference type="PANTHER" id="PTHR35567:SF1">
    <property type="entry name" value="CONSERVED FUNGAL PROTEIN (AFU_ORTHOLOGUE AFUA_1G14230)"/>
    <property type="match status" value="1"/>
</dbReference>
<organism evidence="2 3">
    <name type="scientific">Paramarasmius palmivorus</name>
    <dbReference type="NCBI Taxonomy" id="297713"/>
    <lineage>
        <taxon>Eukaryota</taxon>
        <taxon>Fungi</taxon>
        <taxon>Dikarya</taxon>
        <taxon>Basidiomycota</taxon>
        <taxon>Agaricomycotina</taxon>
        <taxon>Agaricomycetes</taxon>
        <taxon>Agaricomycetidae</taxon>
        <taxon>Agaricales</taxon>
        <taxon>Marasmiineae</taxon>
        <taxon>Marasmiaceae</taxon>
        <taxon>Paramarasmius</taxon>
    </lineage>
</organism>
<accession>A0AAW0C0L9</accession>
<dbReference type="Proteomes" id="UP001383192">
    <property type="component" value="Unassembled WGS sequence"/>
</dbReference>
<protein>
    <recommendedName>
        <fullName evidence="4">Malate dehydrogenase</fullName>
    </recommendedName>
</protein>
<evidence type="ECO:0000313" key="2">
    <source>
        <dbReference type="EMBL" id="KAK7032608.1"/>
    </source>
</evidence>
<dbReference type="PANTHER" id="PTHR35567">
    <property type="entry name" value="MALATE DEHYDROGENASE (AFU_ORTHOLOGUE AFUA_2G13800)"/>
    <property type="match status" value="1"/>
</dbReference>
<sequence>MNILWLLSLTAAVVSAAPTNTLACDVSHVKVAAATLPAQQAPTKYIAFGAGVQKYVCGSDGKYASNGASAILFDISCTYNPKTGDYSLGRVLGRHYFITNPVTGTGLSPKWDFSLSIPSGNNFVVGAAQANIPAPTGSSDVNWLYLTPIQGSLAAEIYRTDTDGGQPPASVSRARCYLFRLTNDSTVQPWPGD</sequence>
<dbReference type="Pfam" id="PF11937">
    <property type="entry name" value="DUF3455"/>
    <property type="match status" value="1"/>
</dbReference>
<gene>
    <name evidence="2" type="ORF">VNI00_012871</name>
</gene>
<evidence type="ECO:0000313" key="3">
    <source>
        <dbReference type="Proteomes" id="UP001383192"/>
    </source>
</evidence>
<dbReference type="InterPro" id="IPR021851">
    <property type="entry name" value="DUF3455"/>
</dbReference>
<evidence type="ECO:0008006" key="4">
    <source>
        <dbReference type="Google" id="ProtNLM"/>
    </source>
</evidence>
<comment type="caution">
    <text evidence="2">The sequence shown here is derived from an EMBL/GenBank/DDBJ whole genome shotgun (WGS) entry which is preliminary data.</text>
</comment>
<dbReference type="AlphaFoldDB" id="A0AAW0C0L9"/>
<reference evidence="2 3" key="1">
    <citation type="submission" date="2024-01" db="EMBL/GenBank/DDBJ databases">
        <title>A draft genome for a cacao thread blight-causing isolate of Paramarasmius palmivorus.</title>
        <authorList>
            <person name="Baruah I.K."/>
            <person name="Bukari Y."/>
            <person name="Amoako-Attah I."/>
            <person name="Meinhardt L.W."/>
            <person name="Bailey B.A."/>
            <person name="Cohen S.P."/>
        </authorList>
    </citation>
    <scope>NUCLEOTIDE SEQUENCE [LARGE SCALE GENOMIC DNA]</scope>
    <source>
        <strain evidence="2 3">GH-12</strain>
    </source>
</reference>
<proteinExistence type="predicted"/>
<keyword evidence="3" id="KW-1185">Reference proteome</keyword>